<dbReference type="AlphaFoldDB" id="D5BWW4"/>
<evidence type="ECO:0000259" key="2">
    <source>
        <dbReference type="Pfam" id="PF00534"/>
    </source>
</evidence>
<dbReference type="InterPro" id="IPR028098">
    <property type="entry name" value="Glyco_trans_4-like_N"/>
</dbReference>
<organism evidence="4 5">
    <name type="scientific">Nitrosococcus halophilus (strain Nc4)</name>
    <dbReference type="NCBI Taxonomy" id="472759"/>
    <lineage>
        <taxon>Bacteria</taxon>
        <taxon>Pseudomonadati</taxon>
        <taxon>Pseudomonadota</taxon>
        <taxon>Gammaproteobacteria</taxon>
        <taxon>Chromatiales</taxon>
        <taxon>Chromatiaceae</taxon>
        <taxon>Nitrosococcus</taxon>
    </lineage>
</organism>
<dbReference type="Gene3D" id="3.40.50.2000">
    <property type="entry name" value="Glycogen Phosphorylase B"/>
    <property type="match status" value="2"/>
</dbReference>
<feature type="compositionally biased region" description="Polar residues" evidence="1">
    <location>
        <begin position="348"/>
        <end position="362"/>
    </location>
</feature>
<accession>D5BWW4</accession>
<protein>
    <submittedName>
        <fullName evidence="4">Glycosyl transferase group 1</fullName>
    </submittedName>
</protein>
<evidence type="ECO:0000313" key="4">
    <source>
        <dbReference type="EMBL" id="ADE13845.1"/>
    </source>
</evidence>
<evidence type="ECO:0000313" key="5">
    <source>
        <dbReference type="Proteomes" id="UP000001844"/>
    </source>
</evidence>
<dbReference type="InterPro" id="IPR050194">
    <property type="entry name" value="Glycosyltransferase_grp1"/>
</dbReference>
<sequence length="362" mass="40282">MRILIVSDAWRPQTNGVVTTLSRTQNELEKAGHPTFVIGPDRFRTIPCPTYPEISLALNTNSKLSHLIEELQPQAIHIATEGPLGLAARKWCLRHGHPFTTSFHTRFPEYIKLRTGLPLGVGYRYLRWFHGASARTMVATHSLQKELSSKGFKNLVLWPRAVDTHLFYPRDKNFLKQPRPLFMYVGRVAVEKNIRAFLRLQLPGTKIVVGDGPQLDKLSKEYPEVVFTGVKKGEELASHFAAADVLVFPSHTDTFGLVMLEAMACGVPVAAYPVPGPIDVVINGETGYLNEDLAAAALSALSLDPHRCRAYAEKFTWPAITQQFLHNLAPISTQQDGKGRETSPISPPTEQKSGSHQLKQHI</sequence>
<gene>
    <name evidence="4" type="ordered locus">Nhal_0665</name>
</gene>
<dbReference type="GO" id="GO:0016757">
    <property type="term" value="F:glycosyltransferase activity"/>
    <property type="evidence" value="ECO:0007669"/>
    <property type="project" value="InterPro"/>
</dbReference>
<feature type="domain" description="Glycosyltransferase subfamily 4-like N-terminal" evidence="3">
    <location>
        <begin position="15"/>
        <end position="165"/>
    </location>
</feature>
<reference evidence="5" key="1">
    <citation type="submission" date="2010-04" db="EMBL/GenBank/DDBJ databases">
        <title>Complete genome sequence of Nitrosococcus halophilus Nc4, a salt-adapted, aerobic obligate ammonia-oxidizing sulfur purple bacterium.</title>
        <authorList>
            <consortium name="US DOE Joint Genome Institute"/>
            <person name="Campbell M.A."/>
            <person name="Malfatti S.A."/>
            <person name="Chain P.S.G."/>
            <person name="Heidelberg J.F."/>
            <person name="Ward B.B."/>
            <person name="Klotz M.G."/>
        </authorList>
    </citation>
    <scope>NUCLEOTIDE SEQUENCE [LARGE SCALE GENOMIC DNA]</scope>
    <source>
        <strain evidence="5">Nc4</strain>
    </source>
</reference>
<dbReference type="HOGENOM" id="CLU_009583_2_0_6"/>
<keyword evidence="4" id="KW-0808">Transferase</keyword>
<dbReference type="CAZy" id="GT4">
    <property type="family name" value="Glycosyltransferase Family 4"/>
</dbReference>
<evidence type="ECO:0000256" key="1">
    <source>
        <dbReference type="SAM" id="MobiDB-lite"/>
    </source>
</evidence>
<feature type="domain" description="Glycosyl transferase family 1" evidence="2">
    <location>
        <begin position="171"/>
        <end position="299"/>
    </location>
</feature>
<dbReference type="OrthoDB" id="9802525at2"/>
<dbReference type="STRING" id="472759.Nhal_0665"/>
<dbReference type="EMBL" id="CP001798">
    <property type="protein sequence ID" value="ADE13845.1"/>
    <property type="molecule type" value="Genomic_DNA"/>
</dbReference>
<dbReference type="eggNOG" id="COG0438">
    <property type="taxonomic scope" value="Bacteria"/>
</dbReference>
<dbReference type="Proteomes" id="UP000001844">
    <property type="component" value="Chromosome"/>
</dbReference>
<dbReference type="Pfam" id="PF00534">
    <property type="entry name" value="Glycos_transf_1"/>
    <property type="match status" value="1"/>
</dbReference>
<dbReference type="Pfam" id="PF13439">
    <property type="entry name" value="Glyco_transf_4"/>
    <property type="match status" value="1"/>
</dbReference>
<dbReference type="PANTHER" id="PTHR45947:SF3">
    <property type="entry name" value="SULFOQUINOVOSYL TRANSFERASE SQD2"/>
    <property type="match status" value="1"/>
</dbReference>
<dbReference type="PANTHER" id="PTHR45947">
    <property type="entry name" value="SULFOQUINOVOSYL TRANSFERASE SQD2"/>
    <property type="match status" value="1"/>
</dbReference>
<dbReference type="CDD" id="cd03814">
    <property type="entry name" value="GT4-like"/>
    <property type="match status" value="1"/>
</dbReference>
<proteinExistence type="predicted"/>
<dbReference type="RefSeq" id="WP_013031739.1">
    <property type="nucleotide sequence ID" value="NC_013960.1"/>
</dbReference>
<dbReference type="InterPro" id="IPR001296">
    <property type="entry name" value="Glyco_trans_1"/>
</dbReference>
<evidence type="ECO:0000259" key="3">
    <source>
        <dbReference type="Pfam" id="PF13439"/>
    </source>
</evidence>
<keyword evidence="5" id="KW-1185">Reference proteome</keyword>
<feature type="region of interest" description="Disordered" evidence="1">
    <location>
        <begin position="332"/>
        <end position="362"/>
    </location>
</feature>
<name>D5BWW4_NITHN</name>
<dbReference type="SUPFAM" id="SSF53756">
    <property type="entry name" value="UDP-Glycosyltransferase/glycogen phosphorylase"/>
    <property type="match status" value="1"/>
</dbReference>
<dbReference type="KEGG" id="nhl:Nhal_0665"/>